<organism evidence="1 2">
    <name type="scientific">Pseudomonas syringae pv. actinidiae ICMP 19096</name>
    <dbReference type="NCBI Taxonomy" id="1194405"/>
    <lineage>
        <taxon>Bacteria</taxon>
        <taxon>Pseudomonadati</taxon>
        <taxon>Pseudomonadota</taxon>
        <taxon>Gammaproteobacteria</taxon>
        <taxon>Pseudomonadales</taxon>
        <taxon>Pseudomonadaceae</taxon>
        <taxon>Pseudomonas</taxon>
        <taxon>Pseudomonas syringae</taxon>
    </lineage>
</organism>
<dbReference type="Proteomes" id="UP000018849">
    <property type="component" value="Unassembled WGS sequence"/>
</dbReference>
<comment type="caution">
    <text evidence="1">The sequence shown here is derived from an EMBL/GenBank/DDBJ whole genome shotgun (WGS) entry which is preliminary data.</text>
</comment>
<gene>
    <name evidence="1" type="ORF">A245_12740</name>
</gene>
<protein>
    <submittedName>
        <fullName evidence="1">Uncharacterized protein</fullName>
    </submittedName>
</protein>
<name>A0A656JZH1_PSESF</name>
<evidence type="ECO:0000313" key="1">
    <source>
        <dbReference type="EMBL" id="EPN62974.1"/>
    </source>
</evidence>
<dbReference type="EMBL" id="AOKF01001071">
    <property type="protein sequence ID" value="EPN62974.1"/>
    <property type="molecule type" value="Genomic_DNA"/>
</dbReference>
<feature type="non-terminal residue" evidence="1">
    <location>
        <position position="1"/>
    </location>
</feature>
<accession>A0A656JZH1</accession>
<proteinExistence type="predicted"/>
<evidence type="ECO:0000313" key="2">
    <source>
        <dbReference type="Proteomes" id="UP000018849"/>
    </source>
</evidence>
<sequence length="60" mass="6413">HAAVPVSGDQGRSNPAILTALLSQQMTAYTDKCPLRFALQLGHQSLAVIKPPGDGLSEWR</sequence>
<reference evidence="1 2" key="1">
    <citation type="journal article" date="2013" name="PLoS Pathog.">
        <title>Genomic analysis of the Kiwifruit pathogen Pseudomonas syringae pv. actinidiae provides insight into the origins of an emergent plant disease.</title>
        <authorList>
            <person name="McCann H.C."/>
            <person name="Rikkerink E.H."/>
            <person name="Bertels F."/>
            <person name="Fiers M."/>
            <person name="Lu A."/>
            <person name="Rees-George J."/>
            <person name="Andersen M.T."/>
            <person name="Gleave A.P."/>
            <person name="Haubold B."/>
            <person name="Wohlers M.W."/>
            <person name="Guttman D.S."/>
            <person name="Wang P.W."/>
            <person name="Straub C."/>
            <person name="Vanneste J.L."/>
            <person name="Rainey P.B."/>
            <person name="Templeton M.D."/>
        </authorList>
    </citation>
    <scope>NUCLEOTIDE SEQUENCE [LARGE SCALE GENOMIC DNA]</scope>
    <source>
        <strain evidence="1 2">ICMP 19096</strain>
    </source>
</reference>
<dbReference type="AlphaFoldDB" id="A0A656JZH1"/>